<dbReference type="PANTHER" id="PTHR37528:SF1">
    <property type="entry name" value="UPF0149 PROTEIN YGFB"/>
    <property type="match status" value="1"/>
</dbReference>
<keyword evidence="3" id="KW-1185">Reference proteome</keyword>
<proteinExistence type="inferred from homology"/>
<dbReference type="RefSeq" id="WP_036276441.1">
    <property type="nucleotide sequence ID" value="NZ_CP014476.1"/>
</dbReference>
<dbReference type="AlphaFoldDB" id="A0A126T300"/>
<dbReference type="Pfam" id="PF03695">
    <property type="entry name" value="UPF0149"/>
    <property type="match status" value="1"/>
</dbReference>
<protein>
    <recommendedName>
        <fullName evidence="4">YecA family protein</fullName>
    </recommendedName>
</protein>
<dbReference type="EMBL" id="CP014476">
    <property type="protein sequence ID" value="AMK76114.1"/>
    <property type="molecule type" value="Genomic_DNA"/>
</dbReference>
<evidence type="ECO:0000313" key="3">
    <source>
        <dbReference type="Proteomes" id="UP000030512"/>
    </source>
</evidence>
<dbReference type="PANTHER" id="PTHR37528">
    <property type="entry name" value="UPF0149 PROTEIN YGFB"/>
    <property type="match status" value="1"/>
</dbReference>
<dbReference type="InterPro" id="IPR036255">
    <property type="entry name" value="YgfB-like_sf"/>
</dbReference>
<name>A0A126T300_9GAMM</name>
<dbReference type="Gene3D" id="1.20.120.740">
    <property type="entry name" value="YgfB uncharacterised protein family UPF0149, PF03695"/>
    <property type="match status" value="1"/>
</dbReference>
<evidence type="ECO:0008006" key="4">
    <source>
        <dbReference type="Google" id="ProtNLM"/>
    </source>
</evidence>
<dbReference type="KEGG" id="mdn:JT25_006340"/>
<comment type="similarity">
    <text evidence="1">Belongs to the UPF0149 family.</text>
</comment>
<dbReference type="InterPro" id="IPR011978">
    <property type="entry name" value="YgfB-like"/>
</dbReference>
<accession>A0A126T300</accession>
<dbReference type="SUPFAM" id="SSF101327">
    <property type="entry name" value="YgfB-like"/>
    <property type="match status" value="1"/>
</dbReference>
<sequence length="175" mass="19799">MTYRSVEAILEQQDADLGAAEAHGIATGMLCVEIRADAENWLRELIDDEQQLIDEDKALLHGVFEKTRVLLENQNEDFAFDLLMPEDDDPLDEQVEALRCWCQGFLFGVGYAQTGSDWPGDTAEVMRDMIELTKIDTDVGDEDDENALVELREYVRAAVFTVRDQFAELGQSQPH</sequence>
<dbReference type="OrthoDB" id="9783391at2"/>
<gene>
    <name evidence="2" type="ORF">JT25_006340</name>
</gene>
<evidence type="ECO:0000256" key="1">
    <source>
        <dbReference type="ARBA" id="ARBA00038308"/>
    </source>
</evidence>
<dbReference type="STRING" id="1538553.JT25_006340"/>
<reference evidence="2 3" key="1">
    <citation type="journal article" date="2015" name="Environ. Microbiol.">
        <title>Methane oxidation coupled to nitrate reduction under hypoxia by the Gammaproteobacterium Methylomonas denitrificans, sp. nov. type strain FJG1.</title>
        <authorList>
            <person name="Kits K.D."/>
            <person name="Klotz M.G."/>
            <person name="Stein L.Y."/>
        </authorList>
    </citation>
    <scope>NUCLEOTIDE SEQUENCE [LARGE SCALE GENOMIC DNA]</scope>
    <source>
        <strain evidence="2 3">FJG1</strain>
    </source>
</reference>
<dbReference type="GO" id="GO:0005829">
    <property type="term" value="C:cytosol"/>
    <property type="evidence" value="ECO:0007669"/>
    <property type="project" value="TreeGrafter"/>
</dbReference>
<organism evidence="2 3">
    <name type="scientific">Methylomonas denitrificans</name>
    <dbReference type="NCBI Taxonomy" id="1538553"/>
    <lineage>
        <taxon>Bacteria</taxon>
        <taxon>Pseudomonadati</taxon>
        <taxon>Pseudomonadota</taxon>
        <taxon>Gammaproteobacteria</taxon>
        <taxon>Methylococcales</taxon>
        <taxon>Methylococcaceae</taxon>
        <taxon>Methylomonas</taxon>
    </lineage>
</organism>
<dbReference type="NCBIfam" id="TIGR02292">
    <property type="entry name" value="ygfB_yecA"/>
    <property type="match status" value="1"/>
</dbReference>
<dbReference type="Proteomes" id="UP000030512">
    <property type="component" value="Chromosome"/>
</dbReference>
<evidence type="ECO:0000313" key="2">
    <source>
        <dbReference type="EMBL" id="AMK76114.1"/>
    </source>
</evidence>